<proteinExistence type="inferred from homology"/>
<comment type="caution">
    <text evidence="11">The sequence shown here is derived from an EMBL/GenBank/DDBJ whole genome shotgun (WGS) entry which is preliminary data.</text>
</comment>
<keyword evidence="4 10" id="KW-0378">Hydrolase</keyword>
<accession>A0A4V3UTH7</accession>
<dbReference type="Gene3D" id="1.20.120.920">
    <property type="entry name" value="CRISPR-associated endonuclease Cas1, C-terminal domain"/>
    <property type="match status" value="1"/>
</dbReference>
<keyword evidence="8 10" id="KW-0464">Manganese</keyword>
<dbReference type="GO" id="GO:0043571">
    <property type="term" value="P:maintenance of CRISPR repeat elements"/>
    <property type="evidence" value="ECO:0007669"/>
    <property type="project" value="UniProtKB-UniRule"/>
</dbReference>
<dbReference type="Proteomes" id="UP000307749">
    <property type="component" value="Unassembled WGS sequence"/>
</dbReference>
<dbReference type="InterPro" id="IPR050646">
    <property type="entry name" value="Cas1"/>
</dbReference>
<reference evidence="11 12" key="1">
    <citation type="submission" date="2017-02" db="EMBL/GenBank/DDBJ databases">
        <title>Whole genome sequencing of Metallibacterium scheffleri DSM 24874 (T).</title>
        <authorList>
            <person name="Kumar S."/>
            <person name="Patil P."/>
            <person name="Patil P.B."/>
        </authorList>
    </citation>
    <scope>NUCLEOTIDE SEQUENCE [LARGE SCALE GENOMIC DNA]</scope>
    <source>
        <strain evidence="11 12">DSM 24874</strain>
    </source>
</reference>
<evidence type="ECO:0000256" key="10">
    <source>
        <dbReference type="HAMAP-Rule" id="MF_01470"/>
    </source>
</evidence>
<dbReference type="STRING" id="993689.GCA_002077135_00978"/>
<dbReference type="OrthoDB" id="9803119at2"/>
<evidence type="ECO:0000256" key="7">
    <source>
        <dbReference type="ARBA" id="ARBA00023125"/>
    </source>
</evidence>
<evidence type="ECO:0000313" key="12">
    <source>
        <dbReference type="Proteomes" id="UP000307749"/>
    </source>
</evidence>
<comment type="cofactor">
    <cofactor evidence="10">
        <name>Mg(2+)</name>
        <dbReference type="ChEBI" id="CHEBI:18420"/>
    </cofactor>
    <cofactor evidence="10">
        <name>Mn(2+)</name>
        <dbReference type="ChEBI" id="CHEBI:29035"/>
    </cofactor>
</comment>
<organism evidence="11 12">
    <name type="scientific">Metallibacterium scheffleri</name>
    <dbReference type="NCBI Taxonomy" id="993689"/>
    <lineage>
        <taxon>Bacteria</taxon>
        <taxon>Pseudomonadati</taxon>
        <taxon>Pseudomonadota</taxon>
        <taxon>Gammaproteobacteria</taxon>
        <taxon>Lysobacterales</taxon>
        <taxon>Rhodanobacteraceae</taxon>
        <taxon>Metallibacterium</taxon>
    </lineage>
</organism>
<comment type="similarity">
    <text evidence="10">Belongs to the CRISPR-associated endonuclease Cas1 family.</text>
</comment>
<dbReference type="InterPro" id="IPR002729">
    <property type="entry name" value="CRISPR-assoc_Cas1"/>
</dbReference>
<evidence type="ECO:0000256" key="3">
    <source>
        <dbReference type="ARBA" id="ARBA00022759"/>
    </source>
</evidence>
<evidence type="ECO:0000313" key="11">
    <source>
        <dbReference type="EMBL" id="THD10691.1"/>
    </source>
</evidence>
<dbReference type="NCBIfam" id="TIGR00287">
    <property type="entry name" value="cas1"/>
    <property type="match status" value="1"/>
</dbReference>
<dbReference type="HAMAP" id="MF_01470">
    <property type="entry name" value="Cas1"/>
    <property type="match status" value="1"/>
</dbReference>
<dbReference type="CDD" id="cd09634">
    <property type="entry name" value="Cas1_I-II-III"/>
    <property type="match status" value="1"/>
</dbReference>
<evidence type="ECO:0000256" key="5">
    <source>
        <dbReference type="ARBA" id="ARBA00022842"/>
    </source>
</evidence>
<dbReference type="EMBL" id="MWQO01000023">
    <property type="protein sequence ID" value="THD10691.1"/>
    <property type="molecule type" value="Genomic_DNA"/>
</dbReference>
<keyword evidence="3 10" id="KW-0255">Endonuclease</keyword>
<dbReference type="GO" id="GO:0046872">
    <property type="term" value="F:metal ion binding"/>
    <property type="evidence" value="ECO:0007669"/>
    <property type="project" value="UniProtKB-UniRule"/>
</dbReference>
<evidence type="ECO:0000256" key="1">
    <source>
        <dbReference type="ARBA" id="ARBA00022722"/>
    </source>
</evidence>
<keyword evidence="12" id="KW-1185">Reference proteome</keyword>
<keyword evidence="7 10" id="KW-0238">DNA-binding</keyword>
<evidence type="ECO:0000256" key="6">
    <source>
        <dbReference type="ARBA" id="ARBA00023118"/>
    </source>
</evidence>
<dbReference type="AlphaFoldDB" id="A0A4V3UTH7"/>
<protein>
    <recommendedName>
        <fullName evidence="10">CRISPR-associated endonuclease Cas1</fullName>
        <ecNumber evidence="10">3.1.-.-</ecNumber>
    </recommendedName>
</protein>
<comment type="function">
    <text evidence="10">CRISPR (clustered regularly interspaced short palindromic repeat), is an adaptive immune system that provides protection against mobile genetic elements (viruses, transposable elements and conjugative plasmids). CRISPR clusters contain spacers, sequences complementary to antecedent mobile elements, and target invading nucleic acids. CRISPR clusters are transcribed and processed into CRISPR RNA (crRNA). Acts as a dsDNA endonuclease. Involved in the integration of spacer DNA into the CRISPR cassette.</text>
</comment>
<dbReference type="PANTHER" id="PTHR34353:SF2">
    <property type="entry name" value="CRISPR-ASSOCIATED ENDONUCLEASE CAS1 1"/>
    <property type="match status" value="1"/>
</dbReference>
<keyword evidence="1 10" id="KW-0540">Nuclease</keyword>
<feature type="binding site" evidence="10">
    <location>
        <position position="227"/>
    </location>
    <ligand>
        <name>Mn(2+)</name>
        <dbReference type="ChEBI" id="CHEBI:29035"/>
    </ligand>
</feature>
<evidence type="ECO:0000256" key="9">
    <source>
        <dbReference type="ARBA" id="ARBA00038592"/>
    </source>
</evidence>
<dbReference type="Pfam" id="PF01867">
    <property type="entry name" value="Cas_Cas1"/>
    <property type="match status" value="1"/>
</dbReference>
<dbReference type="GO" id="GO:0016787">
    <property type="term" value="F:hydrolase activity"/>
    <property type="evidence" value="ECO:0007669"/>
    <property type="project" value="UniProtKB-KW"/>
</dbReference>
<feature type="binding site" evidence="10">
    <location>
        <position position="162"/>
    </location>
    <ligand>
        <name>Mn(2+)</name>
        <dbReference type="ChEBI" id="CHEBI:29035"/>
    </ligand>
</feature>
<evidence type="ECO:0000256" key="2">
    <source>
        <dbReference type="ARBA" id="ARBA00022723"/>
    </source>
</evidence>
<dbReference type="PANTHER" id="PTHR34353">
    <property type="entry name" value="CRISPR-ASSOCIATED ENDONUCLEASE CAS1 1"/>
    <property type="match status" value="1"/>
</dbReference>
<keyword evidence="6 10" id="KW-0051">Antiviral defense</keyword>
<evidence type="ECO:0000256" key="8">
    <source>
        <dbReference type="ARBA" id="ARBA00023211"/>
    </source>
</evidence>
<dbReference type="EC" id="3.1.-.-" evidence="10"/>
<evidence type="ECO:0000256" key="4">
    <source>
        <dbReference type="ARBA" id="ARBA00022801"/>
    </source>
</evidence>
<dbReference type="GO" id="GO:0004519">
    <property type="term" value="F:endonuclease activity"/>
    <property type="evidence" value="ECO:0007669"/>
    <property type="project" value="UniProtKB-UniRule"/>
</dbReference>
<keyword evidence="2 10" id="KW-0479">Metal-binding</keyword>
<name>A0A4V3UTH7_9GAMM</name>
<feature type="binding site" evidence="10">
    <location>
        <position position="242"/>
    </location>
    <ligand>
        <name>Mn(2+)</name>
        <dbReference type="ChEBI" id="CHEBI:29035"/>
    </ligand>
</feature>
<dbReference type="RefSeq" id="WP_081126327.1">
    <property type="nucleotide sequence ID" value="NZ_LDOS01000001.1"/>
</dbReference>
<dbReference type="GO" id="GO:0051607">
    <property type="term" value="P:defense response to virus"/>
    <property type="evidence" value="ECO:0007669"/>
    <property type="project" value="UniProtKB-UniRule"/>
</dbReference>
<gene>
    <name evidence="10" type="primary">cas1</name>
    <name evidence="11" type="ORF">B1806_07500</name>
</gene>
<dbReference type="GO" id="GO:0003677">
    <property type="term" value="F:DNA binding"/>
    <property type="evidence" value="ECO:0007669"/>
    <property type="project" value="UniProtKB-KW"/>
</dbReference>
<keyword evidence="5 10" id="KW-0460">Magnesium</keyword>
<dbReference type="InterPro" id="IPR042206">
    <property type="entry name" value="CRISPR-assoc_Cas1_C"/>
</dbReference>
<sequence length="316" mass="35104">MGILFVDHHDTTLAIEQGNLVLRVPNAPGPRHLPLALIERVVLRARTQLDSQTLATLADAGIGVIAHGGRGGQRVAQILGAAGNDARRRIAQVRKLDDAAHVLHWSQTLIRAKLRAQRRFIASLMQQRPDQRKPLFDAFETLGATLQRLPRVRTVESVRGLEGAAAAAYFAGFSSVLPPELGFTQRNRRPPRDPVNACLSLGYTLLHSLLVETIYAHGLDPMIGYLHVPEHGRASLAADLMEPWRPWIDRRVHALFRSRRLSAEHFGRDGGDACIMGKAGRQHFYTDWAQAAPPLRRALRRPMHEVLRAISPDLSL</sequence>
<comment type="subunit">
    <text evidence="9 10">Homodimer, forms a heterotetramer with a Cas2 homodimer.</text>
</comment>